<dbReference type="EMBL" id="HBUE01297535">
    <property type="protein sequence ID" value="CAG6577197.1"/>
    <property type="molecule type" value="Transcribed_RNA"/>
</dbReference>
<organism evidence="2">
    <name type="scientific">Culex pipiens</name>
    <name type="common">House mosquito</name>
    <dbReference type="NCBI Taxonomy" id="7175"/>
    <lineage>
        <taxon>Eukaryota</taxon>
        <taxon>Metazoa</taxon>
        <taxon>Ecdysozoa</taxon>
        <taxon>Arthropoda</taxon>
        <taxon>Hexapoda</taxon>
        <taxon>Insecta</taxon>
        <taxon>Pterygota</taxon>
        <taxon>Neoptera</taxon>
        <taxon>Endopterygota</taxon>
        <taxon>Diptera</taxon>
        <taxon>Nematocera</taxon>
        <taxon>Culicoidea</taxon>
        <taxon>Culicidae</taxon>
        <taxon>Culicinae</taxon>
        <taxon>Culicini</taxon>
        <taxon>Culex</taxon>
        <taxon>Culex</taxon>
    </lineage>
</organism>
<dbReference type="EMBL" id="HBUE01191616">
    <property type="protein sequence ID" value="CAG6525483.1"/>
    <property type="molecule type" value="Transcribed_RNA"/>
</dbReference>
<protein>
    <submittedName>
        <fullName evidence="2">(northern house mosquito) hypothetical protein</fullName>
    </submittedName>
</protein>
<name>A0A8D8GZP4_CULPI</name>
<reference evidence="2" key="1">
    <citation type="submission" date="2021-05" db="EMBL/GenBank/DDBJ databases">
        <authorList>
            <person name="Alioto T."/>
            <person name="Alioto T."/>
            <person name="Gomez Garrido J."/>
        </authorList>
    </citation>
    <scope>NUCLEOTIDE SEQUENCE</scope>
</reference>
<evidence type="ECO:0000256" key="1">
    <source>
        <dbReference type="SAM" id="MobiDB-lite"/>
    </source>
</evidence>
<dbReference type="EMBL" id="HBUE01297532">
    <property type="protein sequence ID" value="CAG6577190.1"/>
    <property type="molecule type" value="Transcribed_RNA"/>
</dbReference>
<dbReference type="EMBL" id="HBUE01191615">
    <property type="protein sequence ID" value="CAG6525479.1"/>
    <property type="molecule type" value="Transcribed_RNA"/>
</dbReference>
<proteinExistence type="predicted"/>
<dbReference type="AlphaFoldDB" id="A0A8D8GZP4"/>
<dbReference type="EMBL" id="HBUE01101344">
    <property type="protein sequence ID" value="CAG6485489.1"/>
    <property type="molecule type" value="Transcribed_RNA"/>
</dbReference>
<feature type="compositionally biased region" description="Polar residues" evidence="1">
    <location>
        <begin position="1"/>
        <end position="18"/>
    </location>
</feature>
<accession>A0A8D8GZP4</accession>
<feature type="region of interest" description="Disordered" evidence="1">
    <location>
        <begin position="1"/>
        <end position="90"/>
    </location>
</feature>
<sequence>MFSGRPNNRNGSHPQTIPHSAHQTEKDPTRHQRRQIQGTNQGSRRRSQTRVLPPADRRGKGGRSQRPGILLNQCGTSLGHEHPLPEPTWPTGNGAKKHDRLAVPAVGDQQLFRRDGRVAPAGGNNAGKECWEEGKEAGGQAEQFAGGDVQARAVPGNGGVFRELQKRYGAADYGDFGRADRSIEYVFTIGANES</sequence>
<evidence type="ECO:0000313" key="2">
    <source>
        <dbReference type="EMBL" id="CAG6525483.1"/>
    </source>
</evidence>
<dbReference type="EMBL" id="HBUE01297531">
    <property type="protein sequence ID" value="CAG6577186.1"/>
    <property type="molecule type" value="Transcribed_RNA"/>
</dbReference>
<dbReference type="EMBL" id="HBUE01101345">
    <property type="protein sequence ID" value="CAG6485492.1"/>
    <property type="molecule type" value="Transcribed_RNA"/>
</dbReference>
<dbReference type="EMBL" id="HBUE01191619">
    <property type="protein sequence ID" value="CAG6525490.1"/>
    <property type="molecule type" value="Transcribed_RNA"/>
</dbReference>